<dbReference type="Pfam" id="PF00496">
    <property type="entry name" value="SBP_bac_5"/>
    <property type="match status" value="1"/>
</dbReference>
<accession>A0ABS7QQK7</accession>
<feature type="signal peptide" evidence="1">
    <location>
        <begin position="1"/>
        <end position="32"/>
    </location>
</feature>
<keyword evidence="1" id="KW-0732">Signal</keyword>
<dbReference type="InterPro" id="IPR030678">
    <property type="entry name" value="Peptide/Ni-bd"/>
</dbReference>
<evidence type="ECO:0000259" key="2">
    <source>
        <dbReference type="Pfam" id="PF00496"/>
    </source>
</evidence>
<organism evidence="3 4">
    <name type="scientific">Streptantibioticus parmotrematis</name>
    <dbReference type="NCBI Taxonomy" id="2873249"/>
    <lineage>
        <taxon>Bacteria</taxon>
        <taxon>Bacillati</taxon>
        <taxon>Actinomycetota</taxon>
        <taxon>Actinomycetes</taxon>
        <taxon>Kitasatosporales</taxon>
        <taxon>Streptomycetaceae</taxon>
        <taxon>Streptantibioticus</taxon>
    </lineage>
</organism>
<evidence type="ECO:0000313" key="3">
    <source>
        <dbReference type="EMBL" id="MBY8884132.1"/>
    </source>
</evidence>
<dbReference type="SUPFAM" id="SSF53850">
    <property type="entry name" value="Periplasmic binding protein-like II"/>
    <property type="match status" value="1"/>
</dbReference>
<feature type="chain" id="PRO_5045640463" evidence="1">
    <location>
        <begin position="33"/>
        <end position="599"/>
    </location>
</feature>
<reference evidence="3 4" key="1">
    <citation type="submission" date="2021-08" db="EMBL/GenBank/DDBJ databases">
        <title>Streptomyces sp. PTM05 isolated from lichen.</title>
        <authorList>
            <person name="Somphong A."/>
            <person name="Phongsopitanun W."/>
            <person name="Tanasupawat S."/>
        </authorList>
    </citation>
    <scope>NUCLEOTIDE SEQUENCE [LARGE SCALE GENOMIC DNA]</scope>
    <source>
        <strain evidence="3 4">Ptm05</strain>
    </source>
</reference>
<dbReference type="RefSeq" id="WP_222974123.1">
    <property type="nucleotide sequence ID" value="NZ_JAINVZ010000002.1"/>
</dbReference>
<dbReference type="Proteomes" id="UP001198565">
    <property type="component" value="Unassembled WGS sequence"/>
</dbReference>
<evidence type="ECO:0000256" key="1">
    <source>
        <dbReference type="SAM" id="SignalP"/>
    </source>
</evidence>
<name>A0ABS7QQK7_9ACTN</name>
<dbReference type="Gene3D" id="3.10.105.10">
    <property type="entry name" value="Dipeptide-binding Protein, Domain 3"/>
    <property type="match status" value="1"/>
</dbReference>
<keyword evidence="4" id="KW-1185">Reference proteome</keyword>
<dbReference type="InterPro" id="IPR039424">
    <property type="entry name" value="SBP_5"/>
</dbReference>
<gene>
    <name evidence="3" type="ORF">K7472_04635</name>
</gene>
<evidence type="ECO:0000313" key="4">
    <source>
        <dbReference type="Proteomes" id="UP001198565"/>
    </source>
</evidence>
<protein>
    <submittedName>
        <fullName evidence="3">ABC transporter substrate-binding protein</fullName>
    </submittedName>
</protein>
<dbReference type="PIRSF" id="PIRSF002741">
    <property type="entry name" value="MppA"/>
    <property type="match status" value="1"/>
</dbReference>
<dbReference type="PANTHER" id="PTHR30290">
    <property type="entry name" value="PERIPLASMIC BINDING COMPONENT OF ABC TRANSPORTER"/>
    <property type="match status" value="1"/>
</dbReference>
<sequence>MRLRNSTARTARARCGAALLAATALTLSACSAGGGTGGDTGGGGADGAKASVQSVTLGTAADSVGPATAVAGAHKGGTAYDLEQNGINHLDPAQAYINQEQIIGQLFSRQLTNYRIDPRTGKTTLVGDLATDTGESSDGGRTWTYHLKPGLTWQDGTPITSAQVKYGFERLYASFETAGPQYVQTWLSGQDFRKAYQGPYSGKSLPDSVIATPDNRTIVLHFLAPHPDTPYAMALSGSGPVLPAKDTEAKYDSAPFSDGPYEIADYQPGKQLLLRRNPHWDPRTDPVRDAYPDEWDIELGIAQPGLTERLMQQAGHDKDALALVAPADPTQTPLIATGAQYRSRLVSQYQPFVDVFNINTSRVKDERVRQALMYAFPMRQVQTALGGAPQGDLATDLIGPTVAGFQAADPFGKLAEPNGDPAKAKELLKQAGVTHLKLTYAYADEARWQTVARTLQSAFAKAGIDLQTTAIDSTSYYTLVGKVNNPYDLYRTGWGADWPSASTVIPPTMDGRLIADGDTDYAHLNDPYVNAAIDRVEKITDLSQQAVQWQQLAQYILKNDTPVIPYEYDKYFNVHGDGLGGVTYNSPLGAINPNTVYVK</sequence>
<feature type="domain" description="Solute-binding protein family 5" evidence="2">
    <location>
        <begin position="125"/>
        <end position="507"/>
    </location>
</feature>
<dbReference type="CDD" id="cd08506">
    <property type="entry name" value="PBP2_clavulanate_OppA2"/>
    <property type="match status" value="1"/>
</dbReference>
<dbReference type="Gene3D" id="3.40.190.10">
    <property type="entry name" value="Periplasmic binding protein-like II"/>
    <property type="match status" value="1"/>
</dbReference>
<dbReference type="EMBL" id="JAINVZ010000002">
    <property type="protein sequence ID" value="MBY8884132.1"/>
    <property type="molecule type" value="Genomic_DNA"/>
</dbReference>
<proteinExistence type="predicted"/>
<dbReference type="PANTHER" id="PTHR30290:SF83">
    <property type="entry name" value="ABC TRANSPORTER SUBSTRATE-BINDING PROTEIN"/>
    <property type="match status" value="1"/>
</dbReference>
<dbReference type="PROSITE" id="PS51257">
    <property type="entry name" value="PROKAR_LIPOPROTEIN"/>
    <property type="match status" value="1"/>
</dbReference>
<dbReference type="InterPro" id="IPR000914">
    <property type="entry name" value="SBP_5_dom"/>
</dbReference>
<comment type="caution">
    <text evidence="3">The sequence shown here is derived from an EMBL/GenBank/DDBJ whole genome shotgun (WGS) entry which is preliminary data.</text>
</comment>